<dbReference type="EMBL" id="BMVP01000013">
    <property type="protein sequence ID" value="GHB75216.1"/>
    <property type="molecule type" value="Genomic_DNA"/>
</dbReference>
<dbReference type="PROSITE" id="PS50915">
    <property type="entry name" value="CRYSTALLIN_BETA_GAMMA"/>
    <property type="match status" value="2"/>
</dbReference>
<reference evidence="5" key="1">
    <citation type="journal article" date="2019" name="Int. J. Syst. Evol. Microbiol.">
        <title>The Global Catalogue of Microorganisms (GCM) 10K type strain sequencing project: providing services to taxonomists for standard genome sequencing and annotation.</title>
        <authorList>
            <consortium name="The Broad Institute Genomics Platform"/>
            <consortium name="The Broad Institute Genome Sequencing Center for Infectious Disease"/>
            <person name="Wu L."/>
            <person name="Ma J."/>
        </authorList>
    </citation>
    <scope>NUCLEOTIDE SEQUENCE [LARGE SCALE GENOMIC DNA]</scope>
    <source>
        <strain evidence="5">JCM 4738</strain>
    </source>
</reference>
<keyword evidence="5" id="KW-1185">Reference proteome</keyword>
<feature type="domain" description="Beta/gamma crystallin 'Greek key'" evidence="3">
    <location>
        <begin position="2"/>
        <end position="41"/>
    </location>
</feature>
<dbReference type="Proteomes" id="UP000642673">
    <property type="component" value="Unassembled WGS sequence"/>
</dbReference>
<organism evidence="4 5">
    <name type="scientific">Streptomyces cirratus</name>
    <dbReference type="NCBI Taxonomy" id="68187"/>
    <lineage>
        <taxon>Bacteria</taxon>
        <taxon>Bacillati</taxon>
        <taxon>Actinomycetota</taxon>
        <taxon>Actinomycetes</taxon>
        <taxon>Kitasatosporales</taxon>
        <taxon>Streptomycetaceae</taxon>
        <taxon>Streptomyces</taxon>
    </lineage>
</organism>
<comment type="similarity">
    <text evidence="1">Belongs to the beta/gamma-crystallin family.</text>
</comment>
<feature type="domain" description="Beta/gamma crystallin 'Greek key'" evidence="3">
    <location>
        <begin position="43"/>
        <end position="82"/>
    </location>
</feature>
<protein>
    <recommendedName>
        <fullName evidence="3">Beta/gamma crystallin 'Greek key' domain-containing protein</fullName>
    </recommendedName>
</protein>
<evidence type="ECO:0000256" key="2">
    <source>
        <dbReference type="ARBA" id="ARBA00022737"/>
    </source>
</evidence>
<dbReference type="Pfam" id="PF00030">
    <property type="entry name" value="Crystall"/>
    <property type="match status" value="1"/>
</dbReference>
<evidence type="ECO:0000259" key="3">
    <source>
        <dbReference type="PROSITE" id="PS50915"/>
    </source>
</evidence>
<evidence type="ECO:0000313" key="4">
    <source>
        <dbReference type="EMBL" id="GHB75216.1"/>
    </source>
</evidence>
<keyword evidence="2" id="KW-0677">Repeat</keyword>
<name>A0ABQ3F2V0_9ACTN</name>
<comment type="caution">
    <text evidence="4">The sequence shown here is derived from an EMBL/GenBank/DDBJ whole genome shotgun (WGS) entry which is preliminary data.</text>
</comment>
<dbReference type="InterPro" id="IPR011024">
    <property type="entry name" value="G_crystallin-like"/>
</dbReference>
<gene>
    <name evidence="4" type="ORF">GCM10010347_51970</name>
</gene>
<sequence>MAEAVFFSDTNHQGKSAALGPGRHVLDENFNDTISSVRVPAGWTVTLFDGRDFDGESLELTSDAPNLSSGINDRTSSIVITDGGTNRSNTAQINGSGLTDIDQAHENVAVNFSELW</sequence>
<dbReference type="SUPFAM" id="SSF49695">
    <property type="entry name" value="gamma-Crystallin-like"/>
    <property type="match status" value="1"/>
</dbReference>
<evidence type="ECO:0000313" key="5">
    <source>
        <dbReference type="Proteomes" id="UP000642673"/>
    </source>
</evidence>
<dbReference type="RefSeq" id="WP_190186656.1">
    <property type="nucleotide sequence ID" value="NZ_BMVP01000013.1"/>
</dbReference>
<dbReference type="InterPro" id="IPR001064">
    <property type="entry name" value="Beta/gamma_crystallin"/>
</dbReference>
<proteinExistence type="inferred from homology"/>
<accession>A0ABQ3F2V0</accession>
<evidence type="ECO:0000256" key="1">
    <source>
        <dbReference type="ARBA" id="ARBA00009646"/>
    </source>
</evidence>
<dbReference type="Gene3D" id="2.60.20.10">
    <property type="entry name" value="Crystallins"/>
    <property type="match status" value="1"/>
</dbReference>